<dbReference type="PRINTS" id="PR00059">
    <property type="entry name" value="RIBOSOMALL6"/>
</dbReference>
<comment type="subunit">
    <text evidence="6">Part of the 50S ribosomal subunit.</text>
</comment>
<dbReference type="InterPro" id="IPR019906">
    <property type="entry name" value="Ribosomal_uL6_bac-type"/>
</dbReference>
<dbReference type="OrthoDB" id="9805007at2"/>
<dbReference type="PROSITE" id="PS00525">
    <property type="entry name" value="RIBOSOMAL_L6_1"/>
    <property type="match status" value="1"/>
</dbReference>
<dbReference type="Gene3D" id="3.90.930.12">
    <property type="entry name" value="Ribosomal protein L6, alpha-beta domain"/>
    <property type="match status" value="2"/>
</dbReference>
<dbReference type="GO" id="GO:0019843">
    <property type="term" value="F:rRNA binding"/>
    <property type="evidence" value="ECO:0007669"/>
    <property type="project" value="UniProtKB-UniRule"/>
</dbReference>
<keyword evidence="5 6" id="KW-0687">Ribonucleoprotein</keyword>
<dbReference type="Pfam" id="PF00347">
    <property type="entry name" value="Ribosomal_L6"/>
    <property type="match status" value="2"/>
</dbReference>
<dbReference type="SUPFAM" id="SSF56053">
    <property type="entry name" value="Ribosomal protein L6"/>
    <property type="match status" value="2"/>
</dbReference>
<sequence length="177" mass="18993">MSRVAKNPVSLPSGVALSRNGADVTIKGPKGELAHRVHELVDIEQDGNVLRIVATDDSTLANALSGTTRALVQNMVTGVTKGFERRLTIVGVGYRAAVQGHKLNLTLGFSHPVVYDIPAGITIETPSQTEIVIKGADKQRVGQVAAEVRGYRPPEPYKGKGVRYSDEVVVKKEAKKK</sequence>
<evidence type="ECO:0000256" key="5">
    <source>
        <dbReference type="ARBA" id="ARBA00023274"/>
    </source>
</evidence>
<name>A0A1C2FXR3_9GAMM</name>
<accession>A0A1C2FXR3</accession>
<proteinExistence type="inferred from homology"/>
<protein>
    <recommendedName>
        <fullName evidence="6">Large ribosomal subunit protein uL6</fullName>
    </recommendedName>
</protein>
<dbReference type="FunFam" id="3.90.930.12:FF:000002">
    <property type="entry name" value="50S ribosomal protein L6"/>
    <property type="match status" value="1"/>
</dbReference>
<dbReference type="InterPro" id="IPR036789">
    <property type="entry name" value="Ribosomal_uL6-like_a/b-dom_sf"/>
</dbReference>
<evidence type="ECO:0000313" key="9">
    <source>
        <dbReference type="EMBL" id="RCN58721.1"/>
    </source>
</evidence>
<dbReference type="RefSeq" id="WP_065972116.1">
    <property type="nucleotide sequence ID" value="NZ_CP080624.1"/>
</dbReference>
<dbReference type="NCBIfam" id="TIGR03654">
    <property type="entry name" value="L6_bact"/>
    <property type="match status" value="1"/>
</dbReference>
<dbReference type="HAMAP" id="MF_01365_B">
    <property type="entry name" value="Ribosomal_uL6_B"/>
    <property type="match status" value="1"/>
</dbReference>
<dbReference type="InterPro" id="IPR020040">
    <property type="entry name" value="Ribosomal_uL6_a/b-dom"/>
</dbReference>
<dbReference type="PANTHER" id="PTHR11655">
    <property type="entry name" value="60S/50S RIBOSOMAL PROTEIN L6/L9"/>
    <property type="match status" value="1"/>
</dbReference>
<evidence type="ECO:0000256" key="7">
    <source>
        <dbReference type="RuleBase" id="RU003869"/>
    </source>
</evidence>
<keyword evidence="2 6" id="KW-0699">rRNA-binding</keyword>
<organism evidence="9 10">
    <name type="scientific">Acidiferrobacter thiooxydans</name>
    <dbReference type="NCBI Taxonomy" id="163359"/>
    <lineage>
        <taxon>Bacteria</taxon>
        <taxon>Pseudomonadati</taxon>
        <taxon>Pseudomonadota</taxon>
        <taxon>Gammaproteobacteria</taxon>
        <taxon>Acidiferrobacterales</taxon>
        <taxon>Acidiferrobacteraceae</taxon>
        <taxon>Acidiferrobacter</taxon>
    </lineage>
</organism>
<evidence type="ECO:0000256" key="6">
    <source>
        <dbReference type="HAMAP-Rule" id="MF_01365"/>
    </source>
</evidence>
<dbReference type="EMBL" id="PSYR01000001">
    <property type="protein sequence ID" value="RCN58721.1"/>
    <property type="molecule type" value="Genomic_DNA"/>
</dbReference>
<evidence type="ECO:0000256" key="2">
    <source>
        <dbReference type="ARBA" id="ARBA00022730"/>
    </source>
</evidence>
<dbReference type="Proteomes" id="UP000253250">
    <property type="component" value="Unassembled WGS sequence"/>
</dbReference>
<evidence type="ECO:0000313" key="10">
    <source>
        <dbReference type="Proteomes" id="UP000253250"/>
    </source>
</evidence>
<dbReference type="PIRSF" id="PIRSF002162">
    <property type="entry name" value="Ribosomal_L6"/>
    <property type="match status" value="1"/>
</dbReference>
<comment type="similarity">
    <text evidence="1 6 7">Belongs to the universal ribosomal protein uL6 family.</text>
</comment>
<dbReference type="GO" id="GO:0003735">
    <property type="term" value="F:structural constituent of ribosome"/>
    <property type="evidence" value="ECO:0007669"/>
    <property type="project" value="UniProtKB-UniRule"/>
</dbReference>
<evidence type="ECO:0000256" key="1">
    <source>
        <dbReference type="ARBA" id="ARBA00009356"/>
    </source>
</evidence>
<dbReference type="PANTHER" id="PTHR11655:SF14">
    <property type="entry name" value="LARGE RIBOSOMAL SUBUNIT PROTEIN UL6M"/>
    <property type="match status" value="1"/>
</dbReference>
<evidence type="ECO:0000256" key="8">
    <source>
        <dbReference type="RuleBase" id="RU003870"/>
    </source>
</evidence>
<dbReference type="InterPro" id="IPR000702">
    <property type="entry name" value="Ribosomal_uL6-like"/>
</dbReference>
<comment type="function">
    <text evidence="6 8">This protein binds to the 23S rRNA, and is important in its secondary structure. It is located near the subunit interface in the base of the L7/L12 stalk, and near the tRNA binding site of the peptidyltransferase center.</text>
</comment>
<dbReference type="GO" id="GO:0002181">
    <property type="term" value="P:cytoplasmic translation"/>
    <property type="evidence" value="ECO:0007669"/>
    <property type="project" value="TreeGrafter"/>
</dbReference>
<comment type="caution">
    <text evidence="9">The sequence shown here is derived from an EMBL/GenBank/DDBJ whole genome shotgun (WGS) entry which is preliminary data.</text>
</comment>
<evidence type="ECO:0000256" key="4">
    <source>
        <dbReference type="ARBA" id="ARBA00022980"/>
    </source>
</evidence>
<keyword evidence="4 6" id="KW-0689">Ribosomal protein</keyword>
<reference evidence="9 10" key="1">
    <citation type="submission" date="2018-02" db="EMBL/GenBank/DDBJ databases">
        <title>Insights into the biology of acidophilic members of the Acidiferrobacteraceae family derived from comparative genomic analyses.</title>
        <authorList>
            <person name="Issotta F."/>
            <person name="Thyssen C."/>
            <person name="Mena C."/>
            <person name="Moya A."/>
            <person name="Bellenberg S."/>
            <person name="Sproer C."/>
            <person name="Covarrubias P.C."/>
            <person name="Sand W."/>
            <person name="Quatrini R."/>
            <person name="Vera M."/>
        </authorList>
    </citation>
    <scope>NUCLEOTIDE SEQUENCE [LARGE SCALE GENOMIC DNA]</scope>
    <source>
        <strain evidence="10">m-1</strain>
    </source>
</reference>
<dbReference type="InterPro" id="IPR002358">
    <property type="entry name" value="Ribosomal_uL6_CS"/>
</dbReference>
<dbReference type="STRING" id="163359.A9R16_04470"/>
<dbReference type="FunFam" id="3.90.930.12:FF:000001">
    <property type="entry name" value="50S ribosomal protein L6"/>
    <property type="match status" value="1"/>
</dbReference>
<dbReference type="GO" id="GO:0022625">
    <property type="term" value="C:cytosolic large ribosomal subunit"/>
    <property type="evidence" value="ECO:0007669"/>
    <property type="project" value="UniProtKB-UniRule"/>
</dbReference>
<evidence type="ECO:0000256" key="3">
    <source>
        <dbReference type="ARBA" id="ARBA00022884"/>
    </source>
</evidence>
<keyword evidence="10" id="KW-1185">Reference proteome</keyword>
<gene>
    <name evidence="6" type="primary">rplF</name>
    <name evidence="9" type="ORF">C4900_02845</name>
</gene>
<dbReference type="AlphaFoldDB" id="A0A1C2FXR3"/>
<keyword evidence="3 6" id="KW-0694">RNA-binding</keyword>